<dbReference type="InterPro" id="IPR003494">
    <property type="entry name" value="SHS2_FtsA"/>
</dbReference>
<keyword evidence="2 5" id="KW-0132">Cell division</keyword>
<dbReference type="InterPro" id="IPR043129">
    <property type="entry name" value="ATPase_NBD"/>
</dbReference>
<dbReference type="HAMAP" id="MF_02033">
    <property type="entry name" value="FtsA"/>
    <property type="match status" value="1"/>
</dbReference>
<evidence type="ECO:0000256" key="4">
    <source>
        <dbReference type="ARBA" id="ARBA00023306"/>
    </source>
</evidence>
<sequence>MTHHLMDDKIVVGLDIGSTKVCAVAGRMSRGSNNQLTLEVLGVSRASSEGVTKGKVMNITRTVAAINQAIEEVSNQSNVDIGLVNVSFSNHNINSQKQPGSITRLSPGDEVTPADIDHLLRDMYRTPQSAGKEIVHVLPMDFTVDSEAGVEDPVGRNGVKLGADFQIITTQSDAAVNVRRCIERTAGHLQRDQVLLSPLASAMAVLTPEEREAGVALVDIGGGTTDLAIYYRNVLRHVAVFPWAGNSLTNDIQEGCKVLPQQAEVLKTKFGNANPGTYRLNEVVSVPGLPGRQPKDVLLKNVSIIIAERLKEIAALVQAEVIRSGYKDKLLGGIVLTGGSALIEGIDDIFQNVTSMDVRVGYPEQLERNLRADLVSDPAFATAVGLVWAGFRSVDDRISFISDPGQSFGTTVAPVRQPEPQRPATRTNNSGQPAQRPKEEATATNGANSIFGWMKKLFNPNLGDINETYKE</sequence>
<evidence type="ECO:0000256" key="2">
    <source>
        <dbReference type="ARBA" id="ARBA00022618"/>
    </source>
</evidence>
<dbReference type="InterPro" id="IPR020823">
    <property type="entry name" value="Cell_div_FtsA"/>
</dbReference>
<comment type="similarity">
    <text evidence="5 6">Belongs to the FtsA/MreB family.</text>
</comment>
<dbReference type="Pfam" id="PF14450">
    <property type="entry name" value="FtsA"/>
    <property type="match status" value="1"/>
</dbReference>
<comment type="subunit">
    <text evidence="5">Self-interacts. Interacts with FtsZ.</text>
</comment>
<keyword evidence="3 5" id="KW-0472">Membrane</keyword>
<evidence type="ECO:0000256" key="1">
    <source>
        <dbReference type="ARBA" id="ARBA00022475"/>
    </source>
</evidence>
<comment type="function">
    <text evidence="5 6">Cell division protein that is involved in the assembly of the Z ring. May serve as a membrane anchor for the Z ring.</text>
</comment>
<comment type="caution">
    <text evidence="9">The sequence shown here is derived from an EMBL/GenBank/DDBJ whole genome shotgun (WGS) entry which is preliminary data.</text>
</comment>
<keyword evidence="1 5" id="KW-1003">Cell membrane</keyword>
<keyword evidence="10" id="KW-1185">Reference proteome</keyword>
<proteinExistence type="inferred from homology"/>
<accession>A0A939GJT9</accession>
<reference evidence="9" key="1">
    <citation type="submission" date="2021-03" db="EMBL/GenBank/DDBJ databases">
        <title>Fibrella sp. HMF5335 genome sequencing and assembly.</title>
        <authorList>
            <person name="Kang H."/>
            <person name="Kim H."/>
            <person name="Bae S."/>
            <person name="Joh K."/>
        </authorList>
    </citation>
    <scope>NUCLEOTIDE SEQUENCE</scope>
    <source>
        <strain evidence="9">HMF5335</strain>
    </source>
</reference>
<evidence type="ECO:0000313" key="10">
    <source>
        <dbReference type="Proteomes" id="UP000664034"/>
    </source>
</evidence>
<dbReference type="Pfam" id="PF02491">
    <property type="entry name" value="SHS2_FTSA"/>
    <property type="match status" value="1"/>
</dbReference>
<dbReference type="PIRSF" id="PIRSF003101">
    <property type="entry name" value="FtsA"/>
    <property type="match status" value="1"/>
</dbReference>
<dbReference type="EMBL" id="JAFMYV010000007">
    <property type="protein sequence ID" value="MBO0937772.1"/>
    <property type="molecule type" value="Genomic_DNA"/>
</dbReference>
<dbReference type="GO" id="GO:0032153">
    <property type="term" value="C:cell division site"/>
    <property type="evidence" value="ECO:0007669"/>
    <property type="project" value="UniProtKB-UniRule"/>
</dbReference>
<dbReference type="SMART" id="SM00842">
    <property type="entry name" value="FtsA"/>
    <property type="match status" value="1"/>
</dbReference>
<dbReference type="SUPFAM" id="SSF53067">
    <property type="entry name" value="Actin-like ATPase domain"/>
    <property type="match status" value="2"/>
</dbReference>
<dbReference type="InterPro" id="IPR050696">
    <property type="entry name" value="FtsA/MreB"/>
</dbReference>
<dbReference type="CDD" id="cd24048">
    <property type="entry name" value="ASKHA_NBD_FtsA"/>
    <property type="match status" value="1"/>
</dbReference>
<protein>
    <recommendedName>
        <fullName evidence="5 6">Cell division protein FtsA</fullName>
    </recommendedName>
</protein>
<dbReference type="PANTHER" id="PTHR32432">
    <property type="entry name" value="CELL DIVISION PROTEIN FTSA-RELATED"/>
    <property type="match status" value="1"/>
</dbReference>
<dbReference type="Gene3D" id="3.30.420.40">
    <property type="match status" value="1"/>
</dbReference>
<name>A0A939GJT9_9BACT</name>
<evidence type="ECO:0000256" key="3">
    <source>
        <dbReference type="ARBA" id="ARBA00023136"/>
    </source>
</evidence>
<evidence type="ECO:0000256" key="6">
    <source>
        <dbReference type="PIRNR" id="PIRNR003101"/>
    </source>
</evidence>
<evidence type="ECO:0000259" key="8">
    <source>
        <dbReference type="SMART" id="SM00842"/>
    </source>
</evidence>
<organism evidence="9 10">
    <name type="scientific">Fibrella rubiginis</name>
    <dbReference type="NCBI Taxonomy" id="2817060"/>
    <lineage>
        <taxon>Bacteria</taxon>
        <taxon>Pseudomonadati</taxon>
        <taxon>Bacteroidota</taxon>
        <taxon>Cytophagia</taxon>
        <taxon>Cytophagales</taxon>
        <taxon>Spirosomataceae</taxon>
        <taxon>Fibrella</taxon>
    </lineage>
</organism>
<gene>
    <name evidence="5 9" type="primary">ftsA</name>
    <name evidence="9" type="ORF">J2I47_14530</name>
</gene>
<feature type="domain" description="SHS2" evidence="8">
    <location>
        <begin position="11"/>
        <end position="205"/>
    </location>
</feature>
<dbReference type="GO" id="GO:0043093">
    <property type="term" value="P:FtsZ-dependent cytokinesis"/>
    <property type="evidence" value="ECO:0007669"/>
    <property type="project" value="UniProtKB-UniRule"/>
</dbReference>
<dbReference type="Gene3D" id="3.30.1490.110">
    <property type="match status" value="1"/>
</dbReference>
<dbReference type="Proteomes" id="UP000664034">
    <property type="component" value="Unassembled WGS sequence"/>
</dbReference>
<feature type="compositionally biased region" description="Polar residues" evidence="7">
    <location>
        <begin position="424"/>
        <end position="433"/>
    </location>
</feature>
<dbReference type="NCBIfam" id="TIGR01174">
    <property type="entry name" value="ftsA"/>
    <property type="match status" value="1"/>
</dbReference>
<dbReference type="GO" id="GO:0009898">
    <property type="term" value="C:cytoplasmic side of plasma membrane"/>
    <property type="evidence" value="ECO:0007669"/>
    <property type="project" value="UniProtKB-UniRule"/>
</dbReference>
<evidence type="ECO:0000256" key="7">
    <source>
        <dbReference type="SAM" id="MobiDB-lite"/>
    </source>
</evidence>
<feature type="region of interest" description="Disordered" evidence="7">
    <location>
        <begin position="409"/>
        <end position="446"/>
    </location>
</feature>
<evidence type="ECO:0000256" key="5">
    <source>
        <dbReference type="HAMAP-Rule" id="MF_02033"/>
    </source>
</evidence>
<keyword evidence="4 5" id="KW-0131">Cell cycle</keyword>
<comment type="subcellular location">
    <subcellularLocation>
        <location evidence="5">Cell membrane</location>
        <topology evidence="5">Peripheral membrane protein</topology>
        <orientation evidence="5">Cytoplasmic side</orientation>
    </subcellularLocation>
    <text evidence="5">Localizes to the Z ring in an FtsZ-dependent manner. Targeted to the membrane through a conserved C-terminal amphipathic helix.</text>
</comment>
<evidence type="ECO:0000313" key="9">
    <source>
        <dbReference type="EMBL" id="MBO0937772.1"/>
    </source>
</evidence>
<dbReference type="PANTHER" id="PTHR32432:SF4">
    <property type="entry name" value="CELL DIVISION PROTEIN FTSA"/>
    <property type="match status" value="1"/>
</dbReference>
<dbReference type="AlphaFoldDB" id="A0A939GJT9"/>